<dbReference type="InterPro" id="IPR043504">
    <property type="entry name" value="Peptidase_S1_PA_chymotrypsin"/>
</dbReference>
<name>A0A6J0BAB3_NEOLC</name>
<evidence type="ECO:0000313" key="8">
    <source>
        <dbReference type="Proteomes" id="UP000829291"/>
    </source>
</evidence>
<dbReference type="RefSeq" id="XP_046598300.1">
    <property type="nucleotide sequence ID" value="XM_046742344.1"/>
</dbReference>
<proteinExistence type="inferred from homology"/>
<evidence type="ECO:0000256" key="4">
    <source>
        <dbReference type="ARBA" id="ARBA00022825"/>
    </source>
</evidence>
<evidence type="ECO:0000313" key="9">
    <source>
        <dbReference type="RefSeq" id="XP_015511166.2"/>
    </source>
</evidence>
<keyword evidence="2 6" id="KW-0645">Protease</keyword>
<evidence type="ECO:0000259" key="7">
    <source>
        <dbReference type="PROSITE" id="PS50240"/>
    </source>
</evidence>
<feature type="domain" description="Peptidase S1" evidence="7">
    <location>
        <begin position="55"/>
        <end position="283"/>
    </location>
</feature>
<dbReference type="RefSeq" id="XP_046598299.1">
    <property type="nucleotide sequence ID" value="XM_046742343.1"/>
</dbReference>
<dbReference type="InParanoid" id="A0A6J0BAB3"/>
<dbReference type="InterPro" id="IPR001314">
    <property type="entry name" value="Peptidase_S1A"/>
</dbReference>
<evidence type="ECO:0000256" key="1">
    <source>
        <dbReference type="ARBA" id="ARBA00007664"/>
    </source>
</evidence>
<evidence type="ECO:0000256" key="3">
    <source>
        <dbReference type="ARBA" id="ARBA00022801"/>
    </source>
</evidence>
<gene>
    <name evidence="9 10 11" type="primary">LOC107217957</name>
</gene>
<protein>
    <submittedName>
        <fullName evidence="9 10">Chymotrypsin-1 isoform X1</fullName>
    </submittedName>
</protein>
<keyword evidence="4 6" id="KW-0720">Serine protease</keyword>
<dbReference type="AlphaFoldDB" id="A0A6J0BAB3"/>
<dbReference type="PROSITE" id="PS50240">
    <property type="entry name" value="TRYPSIN_DOM"/>
    <property type="match status" value="1"/>
</dbReference>
<dbReference type="InterPro" id="IPR001254">
    <property type="entry name" value="Trypsin_dom"/>
</dbReference>
<dbReference type="InterPro" id="IPR033116">
    <property type="entry name" value="TRYPSIN_SER"/>
</dbReference>
<dbReference type="PRINTS" id="PR00722">
    <property type="entry name" value="CHYMOTRYPSIN"/>
</dbReference>
<dbReference type="GeneID" id="107217957"/>
<keyword evidence="3 6" id="KW-0378">Hydrolase</keyword>
<organism evidence="8 9">
    <name type="scientific">Neodiprion lecontei</name>
    <name type="common">Redheaded pine sawfly</name>
    <dbReference type="NCBI Taxonomy" id="441921"/>
    <lineage>
        <taxon>Eukaryota</taxon>
        <taxon>Metazoa</taxon>
        <taxon>Ecdysozoa</taxon>
        <taxon>Arthropoda</taxon>
        <taxon>Hexapoda</taxon>
        <taxon>Insecta</taxon>
        <taxon>Pterygota</taxon>
        <taxon>Neoptera</taxon>
        <taxon>Endopterygota</taxon>
        <taxon>Hymenoptera</taxon>
        <taxon>Tenthredinoidea</taxon>
        <taxon>Diprionidae</taxon>
        <taxon>Diprioninae</taxon>
        <taxon>Neodiprion</taxon>
    </lineage>
</organism>
<dbReference type="RefSeq" id="XP_015511166.2">
    <property type="nucleotide sequence ID" value="XM_015655680.2"/>
</dbReference>
<dbReference type="GO" id="GO:0006508">
    <property type="term" value="P:proteolysis"/>
    <property type="evidence" value="ECO:0007669"/>
    <property type="project" value="UniProtKB-KW"/>
</dbReference>
<dbReference type="PANTHER" id="PTHR24276:SF96">
    <property type="entry name" value="PEPTIDASE S1 DOMAIN-CONTAINING PROTEIN"/>
    <property type="match status" value="1"/>
</dbReference>
<reference evidence="9 10" key="1">
    <citation type="submission" date="2025-05" db="UniProtKB">
        <authorList>
            <consortium name="RefSeq"/>
        </authorList>
    </citation>
    <scope>IDENTIFICATION</scope>
    <source>
        <tissue evidence="9 10">Thorax and Abdomen</tissue>
    </source>
</reference>
<dbReference type="PANTHER" id="PTHR24276">
    <property type="entry name" value="POLYSERASE-RELATED"/>
    <property type="match status" value="1"/>
</dbReference>
<dbReference type="Proteomes" id="UP000829291">
    <property type="component" value="Chromosome 5"/>
</dbReference>
<accession>A0A6J0BAB3</accession>
<dbReference type="KEGG" id="nlo:107217957"/>
<keyword evidence="8" id="KW-1185">Reference proteome</keyword>
<keyword evidence="5" id="KW-1015">Disulfide bond</keyword>
<evidence type="ECO:0000256" key="5">
    <source>
        <dbReference type="ARBA" id="ARBA00023157"/>
    </source>
</evidence>
<sequence>MEFSIYTITNTPRLYILMSKHFSRTNFTTMSRFVLIFIIGVATLAVSSARPEDRLVNADVAEYGRYPYMVSLRVGTSFSHTCGAALVTPEHCVTAAHCVANNVPEAVDPSARFVVTGHLSNVFGGRVTQLSEVRIHPEYNPSNTWENDIAVLKLATPIPYTATEQPIPIATADVDVQDCDISGWGRHHMPSNTLPSQLQSGVMATMTRDTCIQYWASSMIFNSTLCVGGVRGNGVCSGDSGGPLVCNGELAGVVSWGNPCANGLPDGFARVYAFRDWVNENIADLSDLGRFYAAEAAASRPSRA</sequence>
<dbReference type="InterPro" id="IPR018114">
    <property type="entry name" value="TRYPSIN_HIS"/>
</dbReference>
<dbReference type="InterPro" id="IPR050430">
    <property type="entry name" value="Peptidase_S1"/>
</dbReference>
<dbReference type="Pfam" id="PF00089">
    <property type="entry name" value="Trypsin"/>
    <property type="match status" value="1"/>
</dbReference>
<dbReference type="PROSITE" id="PS00134">
    <property type="entry name" value="TRYPSIN_HIS"/>
    <property type="match status" value="1"/>
</dbReference>
<comment type="similarity">
    <text evidence="1">Belongs to the peptidase S1 family.</text>
</comment>
<evidence type="ECO:0000313" key="11">
    <source>
        <dbReference type="RefSeq" id="XP_046598300.1"/>
    </source>
</evidence>
<dbReference type="SMART" id="SM00020">
    <property type="entry name" value="Tryp_SPc"/>
    <property type="match status" value="1"/>
</dbReference>
<dbReference type="Gene3D" id="2.40.10.10">
    <property type="entry name" value="Trypsin-like serine proteases"/>
    <property type="match status" value="1"/>
</dbReference>
<evidence type="ECO:0000313" key="10">
    <source>
        <dbReference type="RefSeq" id="XP_046598299.1"/>
    </source>
</evidence>
<dbReference type="CDD" id="cd00190">
    <property type="entry name" value="Tryp_SPc"/>
    <property type="match status" value="1"/>
</dbReference>
<dbReference type="OrthoDB" id="6755574at2759"/>
<dbReference type="SUPFAM" id="SSF50494">
    <property type="entry name" value="Trypsin-like serine proteases"/>
    <property type="match status" value="1"/>
</dbReference>
<dbReference type="GO" id="GO:0005576">
    <property type="term" value="C:extracellular region"/>
    <property type="evidence" value="ECO:0007669"/>
    <property type="project" value="UniProtKB-SubCell"/>
</dbReference>
<evidence type="ECO:0000256" key="2">
    <source>
        <dbReference type="ARBA" id="ARBA00022670"/>
    </source>
</evidence>
<dbReference type="PROSITE" id="PS00135">
    <property type="entry name" value="TRYPSIN_SER"/>
    <property type="match status" value="1"/>
</dbReference>
<dbReference type="GO" id="GO:0004252">
    <property type="term" value="F:serine-type endopeptidase activity"/>
    <property type="evidence" value="ECO:0007669"/>
    <property type="project" value="InterPro"/>
</dbReference>
<evidence type="ECO:0000256" key="6">
    <source>
        <dbReference type="RuleBase" id="RU363034"/>
    </source>
</evidence>
<dbReference type="InterPro" id="IPR009003">
    <property type="entry name" value="Peptidase_S1_PA"/>
</dbReference>